<dbReference type="InterPro" id="IPR003141">
    <property type="entry name" value="Pol/His_phosphatase_N"/>
</dbReference>
<dbReference type="GO" id="GO:0035312">
    <property type="term" value="F:5'-3' DNA exonuclease activity"/>
    <property type="evidence" value="ECO:0007669"/>
    <property type="project" value="TreeGrafter"/>
</dbReference>
<dbReference type="InterPro" id="IPR052018">
    <property type="entry name" value="PHP_domain"/>
</dbReference>
<dbReference type="SMART" id="SM00481">
    <property type="entry name" value="POLIIIAc"/>
    <property type="match status" value="1"/>
</dbReference>
<dbReference type="Gene3D" id="3.20.20.140">
    <property type="entry name" value="Metal-dependent hydrolases"/>
    <property type="match status" value="1"/>
</dbReference>
<comment type="caution">
    <text evidence="2">The sequence shown here is derived from an EMBL/GenBank/DDBJ whole genome shotgun (WGS) entry which is preliminary data.</text>
</comment>
<dbReference type="CDD" id="cd07432">
    <property type="entry name" value="PHP_HisPPase"/>
    <property type="match status" value="1"/>
</dbReference>
<dbReference type="AlphaFoldDB" id="A0A2H0LYI6"/>
<dbReference type="PANTHER" id="PTHR42924:SF3">
    <property type="entry name" value="POLYMERASE_HISTIDINOL PHOSPHATASE N-TERMINAL DOMAIN-CONTAINING PROTEIN"/>
    <property type="match status" value="1"/>
</dbReference>
<sequence>MLKHFRMDLHIHTCLSPCADLEMLPGALVKEAKNKKLDAIGICDHNSMENVAAVKKAASKEGLCVFAGIEITSAEEVHILAFFDENAAQDKMQDIVYNNLSGKNDADFFGEQLVTDENGRLISSNEKLLIGSTSLKVEEIVHTVHDLGGLAIASHIDRESFSILGHLGFIPRQLALDAVELSANYELEKLGDYESYGLPIVAFSDAHFLSDIGRICTDFLLDEPTLPEIKMAFKGAGGRGLSI</sequence>
<dbReference type="InterPro" id="IPR016195">
    <property type="entry name" value="Pol/histidinol_Pase-like"/>
</dbReference>
<dbReference type="SUPFAM" id="SSF89550">
    <property type="entry name" value="PHP domain-like"/>
    <property type="match status" value="1"/>
</dbReference>
<dbReference type="InterPro" id="IPR004013">
    <property type="entry name" value="PHP_dom"/>
</dbReference>
<dbReference type="PANTHER" id="PTHR42924">
    <property type="entry name" value="EXONUCLEASE"/>
    <property type="match status" value="1"/>
</dbReference>
<dbReference type="Pfam" id="PF02811">
    <property type="entry name" value="PHP"/>
    <property type="match status" value="1"/>
</dbReference>
<evidence type="ECO:0000313" key="2">
    <source>
        <dbReference type="EMBL" id="PIQ89432.1"/>
    </source>
</evidence>
<evidence type="ECO:0000313" key="3">
    <source>
        <dbReference type="Proteomes" id="UP000229641"/>
    </source>
</evidence>
<name>A0A2H0LYI6_9BACT</name>
<dbReference type="Pfam" id="PF13263">
    <property type="entry name" value="PHP_C"/>
    <property type="match status" value="1"/>
</dbReference>
<dbReference type="Proteomes" id="UP000229641">
    <property type="component" value="Unassembled WGS sequence"/>
</dbReference>
<reference evidence="2 3" key="1">
    <citation type="submission" date="2017-09" db="EMBL/GenBank/DDBJ databases">
        <title>Depth-based differentiation of microbial function through sediment-hosted aquifers and enrichment of novel symbionts in the deep terrestrial subsurface.</title>
        <authorList>
            <person name="Probst A.J."/>
            <person name="Ladd B."/>
            <person name="Jarett J.K."/>
            <person name="Geller-Mcgrath D.E."/>
            <person name="Sieber C.M."/>
            <person name="Emerson J.B."/>
            <person name="Anantharaman K."/>
            <person name="Thomas B.C."/>
            <person name="Malmstrom R."/>
            <person name="Stieglmeier M."/>
            <person name="Klingl A."/>
            <person name="Woyke T."/>
            <person name="Ryan C.M."/>
            <person name="Banfield J.F."/>
        </authorList>
    </citation>
    <scope>NUCLEOTIDE SEQUENCE [LARGE SCALE GENOMIC DNA]</scope>
    <source>
        <strain evidence="2">CG11_big_fil_rev_8_21_14_0_20_42_13</strain>
    </source>
</reference>
<feature type="domain" description="Polymerase/histidinol phosphatase N-terminal" evidence="1">
    <location>
        <begin position="7"/>
        <end position="75"/>
    </location>
</feature>
<dbReference type="GO" id="GO:0004534">
    <property type="term" value="F:5'-3' RNA exonuclease activity"/>
    <property type="evidence" value="ECO:0007669"/>
    <property type="project" value="TreeGrafter"/>
</dbReference>
<gene>
    <name evidence="2" type="ORF">COV72_03100</name>
</gene>
<protein>
    <submittedName>
        <fullName evidence="2">Histidinol-phosphatase</fullName>
    </submittedName>
</protein>
<organism evidence="2 3">
    <name type="scientific">Candidatus Ghiorseimicrobium undicola</name>
    <dbReference type="NCBI Taxonomy" id="1974746"/>
    <lineage>
        <taxon>Bacteria</taxon>
        <taxon>Pseudomonadati</taxon>
        <taxon>Candidatus Omnitrophota</taxon>
        <taxon>Candidatus Ghiorseimicrobium</taxon>
    </lineage>
</organism>
<proteinExistence type="predicted"/>
<dbReference type="EMBL" id="PCWA01000041">
    <property type="protein sequence ID" value="PIQ89432.1"/>
    <property type="molecule type" value="Genomic_DNA"/>
</dbReference>
<evidence type="ECO:0000259" key="1">
    <source>
        <dbReference type="SMART" id="SM00481"/>
    </source>
</evidence>
<accession>A0A2H0LYI6</accession>